<protein>
    <submittedName>
        <fullName evidence="2">Uncharacterized protein</fullName>
    </submittedName>
</protein>
<sequence>MRGCVANARLAGFTAGHLSSTTTDRPIRARSPATVAPVGPAPTTTTSTSWTSRGRGTESVAGGRDEGADTGDS</sequence>
<reference evidence="3" key="1">
    <citation type="journal article" date="2019" name="Int. J. Syst. Evol. Microbiol.">
        <title>The Global Catalogue of Microorganisms (GCM) 10K type strain sequencing project: providing services to taxonomists for standard genome sequencing and annotation.</title>
        <authorList>
            <consortium name="The Broad Institute Genomics Platform"/>
            <consortium name="The Broad Institute Genome Sequencing Center for Infectious Disease"/>
            <person name="Wu L."/>
            <person name="Ma J."/>
        </authorList>
    </citation>
    <scope>NUCLEOTIDE SEQUENCE [LARGE SCALE GENOMIC DNA]</scope>
    <source>
        <strain evidence="3">NBRC 108730</strain>
    </source>
</reference>
<comment type="caution">
    <text evidence="2">The sequence shown here is derived from an EMBL/GenBank/DDBJ whole genome shotgun (WGS) entry which is preliminary data.</text>
</comment>
<proteinExistence type="predicted"/>
<accession>A0ABQ6JBX0</accession>
<dbReference type="Proteomes" id="UP001157017">
    <property type="component" value="Unassembled WGS sequence"/>
</dbReference>
<feature type="compositionally biased region" description="Low complexity" evidence="1">
    <location>
        <begin position="31"/>
        <end position="54"/>
    </location>
</feature>
<evidence type="ECO:0000256" key="1">
    <source>
        <dbReference type="SAM" id="MobiDB-lite"/>
    </source>
</evidence>
<name>A0ABQ6JBX0_9ACTN</name>
<evidence type="ECO:0000313" key="3">
    <source>
        <dbReference type="Proteomes" id="UP001157017"/>
    </source>
</evidence>
<gene>
    <name evidence="2" type="ORF">GCM10025868_09260</name>
</gene>
<organism evidence="2 3">
    <name type="scientific">Angustibacter aerolatus</name>
    <dbReference type="NCBI Taxonomy" id="1162965"/>
    <lineage>
        <taxon>Bacteria</taxon>
        <taxon>Bacillati</taxon>
        <taxon>Actinomycetota</taxon>
        <taxon>Actinomycetes</taxon>
        <taxon>Kineosporiales</taxon>
        <taxon>Kineosporiaceae</taxon>
    </lineage>
</organism>
<dbReference type="EMBL" id="BSUZ01000001">
    <property type="protein sequence ID" value="GMA85676.1"/>
    <property type="molecule type" value="Genomic_DNA"/>
</dbReference>
<evidence type="ECO:0000313" key="2">
    <source>
        <dbReference type="EMBL" id="GMA85676.1"/>
    </source>
</evidence>
<feature type="region of interest" description="Disordered" evidence="1">
    <location>
        <begin position="1"/>
        <end position="73"/>
    </location>
</feature>
<keyword evidence="3" id="KW-1185">Reference proteome</keyword>